<evidence type="ECO:0000313" key="1">
    <source>
        <dbReference type="EMBL" id="SMC67335.1"/>
    </source>
</evidence>
<keyword evidence="1" id="KW-0418">Kinase</keyword>
<dbReference type="EMBL" id="FWXZ01000003">
    <property type="protein sequence ID" value="SMC67335.1"/>
    <property type="molecule type" value="Genomic_DNA"/>
</dbReference>
<gene>
    <name evidence="1" type="ORF">SAMN06297397_1927</name>
</gene>
<sequence>MKKIISAGHICLDITPVFPAGKQYDSLSSLLIPGRLVQMEAADVHTGGSVANTGLALKLLGCDVTLMGKVGDDSFGMMIQSILSRYGAGGLLVDPGSSTSYSVVLAVPGLDRVFLHSPGANDTFTGSDIPEEALEDAVLFHFGYPPLMKRTWEKDGAELISLFRRMKQKGIATSLDLAAVDPNSPAGKADWRKILAGVLPYVDFFVPSFGELCWMLDRERYDRLSAEGRDMTDSLDMEKEVLPLAEQLPEMGCRVVVIKCGTSGMLLRTAGKESISGIGSRLELDTEAWSGQTILQPCFKADIVRSGAGAGDTSIAAFLAAILNGRKPADCIALACAEGACCVTTYDTLSGLKPLDELEERIRRGW</sequence>
<proteinExistence type="predicted"/>
<keyword evidence="1" id="KW-0808">Transferase</keyword>
<protein>
    <submittedName>
        <fullName evidence="1">Sugar or nucleoside kinase, ribokinase family</fullName>
    </submittedName>
</protein>
<keyword evidence="2" id="KW-1185">Reference proteome</keyword>
<evidence type="ECO:0000313" key="2">
    <source>
        <dbReference type="Proteomes" id="UP000192328"/>
    </source>
</evidence>
<organism evidence="1 2">
    <name type="scientific">Aristaeella lactis</name>
    <dbReference type="NCBI Taxonomy" id="3046383"/>
    <lineage>
        <taxon>Bacteria</taxon>
        <taxon>Bacillati</taxon>
        <taxon>Bacillota</taxon>
        <taxon>Clostridia</taxon>
        <taxon>Eubacteriales</taxon>
        <taxon>Aristaeellaceae</taxon>
        <taxon>Aristaeella</taxon>
    </lineage>
</organism>
<accession>A0AC61PM70</accession>
<name>A0AC61PM70_9FIRM</name>
<comment type="caution">
    <text evidence="1">The sequence shown here is derived from an EMBL/GenBank/DDBJ whole genome shotgun (WGS) entry which is preliminary data.</text>
</comment>
<dbReference type="Proteomes" id="UP000192328">
    <property type="component" value="Unassembled WGS sequence"/>
</dbReference>
<reference evidence="1" key="1">
    <citation type="submission" date="2017-04" db="EMBL/GenBank/DDBJ databases">
        <authorList>
            <person name="Varghese N."/>
            <person name="Submissions S."/>
        </authorList>
    </citation>
    <scope>NUCLEOTIDE SEQUENCE</scope>
    <source>
        <strain evidence="1">WTE2008</strain>
    </source>
</reference>